<evidence type="ECO:0008006" key="4">
    <source>
        <dbReference type="Google" id="ProtNLM"/>
    </source>
</evidence>
<keyword evidence="1" id="KW-0732">Signal</keyword>
<reference evidence="3" key="1">
    <citation type="journal article" date="2019" name="Int. J. Syst. Evol. Microbiol.">
        <title>The Global Catalogue of Microorganisms (GCM) 10K type strain sequencing project: providing services to taxonomists for standard genome sequencing and annotation.</title>
        <authorList>
            <consortium name="The Broad Institute Genomics Platform"/>
            <consortium name="The Broad Institute Genome Sequencing Center for Infectious Disease"/>
            <person name="Wu L."/>
            <person name="Ma J."/>
        </authorList>
    </citation>
    <scope>NUCLEOTIDE SEQUENCE [LARGE SCALE GENOMIC DNA]</scope>
    <source>
        <strain evidence="3">JCM 16603</strain>
    </source>
</reference>
<name>A0ABP7S824_9SPHN</name>
<comment type="caution">
    <text evidence="2">The sequence shown here is derived from an EMBL/GenBank/DDBJ whole genome shotgun (WGS) entry which is preliminary data.</text>
</comment>
<gene>
    <name evidence="2" type="ORF">GCM10022211_21920</name>
</gene>
<accession>A0ABP7S824</accession>
<feature type="signal peptide" evidence="1">
    <location>
        <begin position="1"/>
        <end position="20"/>
    </location>
</feature>
<evidence type="ECO:0000313" key="2">
    <source>
        <dbReference type="EMBL" id="GAA4008061.1"/>
    </source>
</evidence>
<dbReference type="Proteomes" id="UP001501310">
    <property type="component" value="Unassembled WGS sequence"/>
</dbReference>
<dbReference type="InterPro" id="IPR008309">
    <property type="entry name" value="YdbL"/>
</dbReference>
<feature type="chain" id="PRO_5047519595" description="DUF1318 domain-containing protein" evidence="1">
    <location>
        <begin position="21"/>
        <end position="122"/>
    </location>
</feature>
<organism evidence="2 3">
    <name type="scientific">Sphingomonas humi</name>
    <dbReference type="NCBI Taxonomy" id="335630"/>
    <lineage>
        <taxon>Bacteria</taxon>
        <taxon>Pseudomonadati</taxon>
        <taxon>Pseudomonadota</taxon>
        <taxon>Alphaproteobacteria</taxon>
        <taxon>Sphingomonadales</taxon>
        <taxon>Sphingomonadaceae</taxon>
        <taxon>Sphingomonas</taxon>
    </lineage>
</organism>
<dbReference type="RefSeq" id="WP_344710308.1">
    <property type="nucleotide sequence ID" value="NZ_BAAAZD010000002.1"/>
</dbReference>
<keyword evidence="3" id="KW-1185">Reference proteome</keyword>
<dbReference type="Pfam" id="PF07027">
    <property type="entry name" value="DUF1318"/>
    <property type="match status" value="1"/>
</dbReference>
<sequence length="122" mass="12948">MIRWAALAVVAVAGAAAAQSAYFDARAAGQVGERYDGYLGYSQTPPGAQTRAQTEALNIRRRALYSDLAQRRGVSPQEVGITAGCTLLARVAVGERYMLSDGQWRVRLAGQPAPTPDYCTGG</sequence>
<dbReference type="EMBL" id="BAAAZD010000002">
    <property type="protein sequence ID" value="GAA4008061.1"/>
    <property type="molecule type" value="Genomic_DNA"/>
</dbReference>
<protein>
    <recommendedName>
        <fullName evidence="4">DUF1318 domain-containing protein</fullName>
    </recommendedName>
</protein>
<proteinExistence type="predicted"/>
<evidence type="ECO:0000256" key="1">
    <source>
        <dbReference type="SAM" id="SignalP"/>
    </source>
</evidence>
<evidence type="ECO:0000313" key="3">
    <source>
        <dbReference type="Proteomes" id="UP001501310"/>
    </source>
</evidence>